<dbReference type="AlphaFoldDB" id="A0A2W4QTQ3"/>
<organism evidence="1 2">
    <name type="scientific">Candidatus Methylumidiphilus alinenensis</name>
    <dbReference type="NCBI Taxonomy" id="2202197"/>
    <lineage>
        <taxon>Bacteria</taxon>
        <taxon>Pseudomonadati</taxon>
        <taxon>Pseudomonadota</taxon>
        <taxon>Gammaproteobacteria</taxon>
        <taxon>Methylococcales</taxon>
        <taxon>Candidatus Methylumidiphilus</taxon>
    </lineage>
</organism>
<evidence type="ECO:0000313" key="2">
    <source>
        <dbReference type="Proteomes" id="UP000249396"/>
    </source>
</evidence>
<comment type="caution">
    <text evidence="1">The sequence shown here is derived from an EMBL/GenBank/DDBJ whole genome shotgun (WGS) entry which is preliminary data.</text>
</comment>
<dbReference type="Proteomes" id="UP000249396">
    <property type="component" value="Unassembled WGS sequence"/>
</dbReference>
<name>A0A2W4QTQ3_9GAMM</name>
<gene>
    <name evidence="1" type="ORF">DM484_20195</name>
</gene>
<feature type="non-terminal residue" evidence="1">
    <location>
        <position position="65"/>
    </location>
</feature>
<accession>A0A2W4QTQ3</accession>
<reference evidence="1 2" key="1">
    <citation type="journal article" date="2018" name="Aquat. Microb. Ecol.">
        <title>Gammaproteobacterial methanotrophs dominate.</title>
        <authorList>
            <person name="Rissanen A.J."/>
            <person name="Saarenheimo J."/>
            <person name="Tiirola M."/>
            <person name="Peura S."/>
            <person name="Aalto S.L."/>
            <person name="Karvinen A."/>
            <person name="Nykanen H."/>
        </authorList>
    </citation>
    <scope>NUCLEOTIDE SEQUENCE [LARGE SCALE GENOMIC DNA]</scope>
    <source>
        <strain evidence="1">AMbin10</strain>
    </source>
</reference>
<protein>
    <submittedName>
        <fullName evidence="1">Uncharacterized protein</fullName>
    </submittedName>
</protein>
<evidence type="ECO:0000313" key="1">
    <source>
        <dbReference type="EMBL" id="PZN74853.1"/>
    </source>
</evidence>
<proteinExistence type="predicted"/>
<dbReference type="EMBL" id="QJPH01000411">
    <property type="protein sequence ID" value="PZN74853.1"/>
    <property type="molecule type" value="Genomic_DNA"/>
</dbReference>
<sequence length="65" mass="6716">MVNVLTPERTGVPSVVTAAVGADATAFAETAEIPPIANAAAATSATRLKAVFVDIIFLSEKVDWE</sequence>